<dbReference type="Pfam" id="PF01609">
    <property type="entry name" value="DDE_Tnp_1"/>
    <property type="match status" value="1"/>
</dbReference>
<reference evidence="3 4" key="1">
    <citation type="submission" date="2012-12" db="EMBL/GenBank/DDBJ databases">
        <title>The Genome Sequence of Bacillus cereus VD184.</title>
        <authorList>
            <consortium name="The Broad Institute Genome Sequencing Platform"/>
            <consortium name="The Broad Institute Genome Sequencing Center for Infectious Disease"/>
            <person name="Feldgarden M."/>
            <person name="Van der Auwera G.A."/>
            <person name="Mahillon J."/>
            <person name="Duprez V."/>
            <person name="Timmery S."/>
            <person name="Mattelet C."/>
            <person name="Dierick K."/>
            <person name="Sun M."/>
            <person name="Yu Z."/>
            <person name="Zhu L."/>
            <person name="Hu X."/>
            <person name="Shank E.B."/>
            <person name="Swiecicka I."/>
            <person name="Hansen B.M."/>
            <person name="Andrup L."/>
            <person name="Walker B."/>
            <person name="Young S.K."/>
            <person name="Zeng Q."/>
            <person name="Gargeya S."/>
            <person name="Fitzgerald M."/>
            <person name="Haas B."/>
            <person name="Abouelleil A."/>
            <person name="Alvarado L."/>
            <person name="Arachchi H.M."/>
            <person name="Berlin A.M."/>
            <person name="Chapman S.B."/>
            <person name="Dewar J."/>
            <person name="Goldberg J."/>
            <person name="Griggs A."/>
            <person name="Gujja S."/>
            <person name="Hansen M."/>
            <person name="Howarth C."/>
            <person name="Imamovic A."/>
            <person name="Larimer J."/>
            <person name="McCowan C."/>
            <person name="Murphy C."/>
            <person name="Neiman D."/>
            <person name="Pearson M."/>
            <person name="Priest M."/>
            <person name="Roberts A."/>
            <person name="Saif S."/>
            <person name="Shea T."/>
            <person name="Sisk P."/>
            <person name="Sykes S."/>
            <person name="Wortman J."/>
            <person name="Nusbaum C."/>
            <person name="Birren B."/>
        </authorList>
    </citation>
    <scope>NUCLEOTIDE SEQUENCE [LARGE SCALE GENOMIC DNA]</scope>
    <source>
        <strain evidence="3 4">VD184</strain>
    </source>
</reference>
<name>A0A9W5R7F1_BACCE</name>
<evidence type="ECO:0000256" key="1">
    <source>
        <dbReference type="ARBA" id="ARBA00002286"/>
    </source>
</evidence>
<dbReference type="EMBL" id="AHFK01000041">
    <property type="protein sequence ID" value="EOQ14564.1"/>
    <property type="molecule type" value="Genomic_DNA"/>
</dbReference>
<dbReference type="GO" id="GO:0004803">
    <property type="term" value="F:transposase activity"/>
    <property type="evidence" value="ECO:0007669"/>
    <property type="project" value="InterPro"/>
</dbReference>
<comment type="caution">
    <text evidence="3">The sequence shown here is derived from an EMBL/GenBank/DDBJ whole genome shotgun (WGS) entry which is preliminary data.</text>
</comment>
<feature type="domain" description="Transposase IS4-like" evidence="2">
    <location>
        <begin position="5"/>
        <end position="62"/>
    </location>
</feature>
<evidence type="ECO:0000313" key="4">
    <source>
        <dbReference type="Proteomes" id="UP000014028"/>
    </source>
</evidence>
<evidence type="ECO:0000313" key="3">
    <source>
        <dbReference type="EMBL" id="EOQ14564.1"/>
    </source>
</evidence>
<protein>
    <recommendedName>
        <fullName evidence="2">Transposase IS4-like domain-containing protein</fullName>
    </recommendedName>
</protein>
<comment type="function">
    <text evidence="1">Involved in the transposition of the insertion sequence.</text>
</comment>
<dbReference type="InterPro" id="IPR002559">
    <property type="entry name" value="Transposase_11"/>
</dbReference>
<organism evidence="3 4">
    <name type="scientific">Bacillus cereus VD184</name>
    <dbReference type="NCBI Taxonomy" id="1053242"/>
    <lineage>
        <taxon>Bacteria</taxon>
        <taxon>Bacillati</taxon>
        <taxon>Bacillota</taxon>
        <taxon>Bacilli</taxon>
        <taxon>Bacillales</taxon>
        <taxon>Bacillaceae</taxon>
        <taxon>Bacillus</taxon>
        <taxon>Bacillus cereus group</taxon>
    </lineage>
</organism>
<dbReference type="AlphaFoldDB" id="A0A9W5R7F1"/>
<dbReference type="GO" id="GO:0003677">
    <property type="term" value="F:DNA binding"/>
    <property type="evidence" value="ECO:0007669"/>
    <property type="project" value="InterPro"/>
</dbReference>
<proteinExistence type="predicted"/>
<accession>A0A9W5R7F1</accession>
<evidence type="ECO:0000259" key="2">
    <source>
        <dbReference type="Pfam" id="PF01609"/>
    </source>
</evidence>
<gene>
    <name evidence="3" type="ORF">IKC_03548</name>
</gene>
<dbReference type="GO" id="GO:0006313">
    <property type="term" value="P:DNA transposition"/>
    <property type="evidence" value="ECO:0007669"/>
    <property type="project" value="InterPro"/>
</dbReference>
<dbReference type="SUPFAM" id="SSF53098">
    <property type="entry name" value="Ribonuclease H-like"/>
    <property type="match status" value="1"/>
</dbReference>
<sequence length="156" mass="18665">MNVYITNTSLEEVPTNYVHSLYSLRWQIEILFKTRKSFFEIDECKNIKREHLECHLYGQLIGILLCSSTMFQMRQFLLEKKKQELSEYKAIYMIKDYFPLLFQAIAVGTEELLKILHRLYQLLKKNGRKCHRHKNMTVFDILGIVYNTTVKHRQAA</sequence>
<dbReference type="InterPro" id="IPR012337">
    <property type="entry name" value="RNaseH-like_sf"/>
</dbReference>
<dbReference type="Proteomes" id="UP000014028">
    <property type="component" value="Unassembled WGS sequence"/>
</dbReference>